<feature type="compositionally biased region" description="Basic and acidic residues" evidence="1">
    <location>
        <begin position="19"/>
        <end position="35"/>
    </location>
</feature>
<dbReference type="Proteomes" id="UP001321473">
    <property type="component" value="Unassembled WGS sequence"/>
</dbReference>
<dbReference type="AlphaFoldDB" id="A0AAQ4EDK2"/>
<comment type="caution">
    <text evidence="2">The sequence shown here is derived from an EMBL/GenBank/DDBJ whole genome shotgun (WGS) entry which is preliminary data.</text>
</comment>
<accession>A0AAQ4EDK2</accession>
<keyword evidence="3" id="KW-1185">Reference proteome</keyword>
<organism evidence="2 3">
    <name type="scientific">Amblyomma americanum</name>
    <name type="common">Lone star tick</name>
    <dbReference type="NCBI Taxonomy" id="6943"/>
    <lineage>
        <taxon>Eukaryota</taxon>
        <taxon>Metazoa</taxon>
        <taxon>Ecdysozoa</taxon>
        <taxon>Arthropoda</taxon>
        <taxon>Chelicerata</taxon>
        <taxon>Arachnida</taxon>
        <taxon>Acari</taxon>
        <taxon>Parasitiformes</taxon>
        <taxon>Ixodida</taxon>
        <taxon>Ixodoidea</taxon>
        <taxon>Ixodidae</taxon>
        <taxon>Amblyomminae</taxon>
        <taxon>Amblyomma</taxon>
    </lineage>
</organism>
<sequence length="228" mass="25334">MPPKRRKVYLEPFFDEERLPRSTEYRRSHADRSAPEECDGSPMSDAPTEDEHYASSTSSLNPPPSINPENAPSASCSSFYVPSEDDCEVYDLLNKESDYDPAGRASFPDSDFSADDIATLVMDFAVKSGLSWTQIESLMKFVGFILKRDDLPDTKFLFKNFAGISLNTLTRTALTVLLMHRLVHLCKIWCNIMATLGAAGACTQENPLKGQSSTLPVPLPFPTEPRTL</sequence>
<protein>
    <submittedName>
        <fullName evidence="2">Uncharacterized protein</fullName>
    </submittedName>
</protein>
<feature type="compositionally biased region" description="Polar residues" evidence="1">
    <location>
        <begin position="67"/>
        <end position="77"/>
    </location>
</feature>
<evidence type="ECO:0000256" key="1">
    <source>
        <dbReference type="SAM" id="MobiDB-lite"/>
    </source>
</evidence>
<evidence type="ECO:0000313" key="3">
    <source>
        <dbReference type="Proteomes" id="UP001321473"/>
    </source>
</evidence>
<proteinExistence type="predicted"/>
<feature type="region of interest" description="Disordered" evidence="1">
    <location>
        <begin position="19"/>
        <end position="77"/>
    </location>
</feature>
<reference evidence="2 3" key="1">
    <citation type="journal article" date="2023" name="Arcadia Sci">
        <title>De novo assembly of a long-read Amblyomma americanum tick genome.</title>
        <authorList>
            <person name="Chou S."/>
            <person name="Poskanzer K.E."/>
            <person name="Rollins M."/>
            <person name="Thuy-Boun P.S."/>
        </authorList>
    </citation>
    <scope>NUCLEOTIDE SEQUENCE [LARGE SCALE GENOMIC DNA]</scope>
    <source>
        <strain evidence="2">F_SG_1</strain>
        <tissue evidence="2">Salivary glands</tissue>
    </source>
</reference>
<dbReference type="EMBL" id="JARKHS020017941">
    <property type="protein sequence ID" value="KAK8772712.1"/>
    <property type="molecule type" value="Genomic_DNA"/>
</dbReference>
<name>A0AAQ4EDK2_AMBAM</name>
<evidence type="ECO:0000313" key="2">
    <source>
        <dbReference type="EMBL" id="KAK8772712.1"/>
    </source>
</evidence>
<gene>
    <name evidence="2" type="ORF">V5799_024044</name>
</gene>